<dbReference type="AlphaFoldDB" id="A0A7S0ALQ6"/>
<dbReference type="SUPFAM" id="SSF56112">
    <property type="entry name" value="Protein kinase-like (PK-like)"/>
    <property type="match status" value="1"/>
</dbReference>
<protein>
    <recommendedName>
        <fullName evidence="1">CHK kinase-like domain-containing protein</fullName>
    </recommendedName>
</protein>
<dbReference type="PANTHER" id="PTHR11012:SF30">
    <property type="entry name" value="PROTEIN KINASE-LIKE DOMAIN-CONTAINING"/>
    <property type="match status" value="1"/>
</dbReference>
<accession>A0A7S0ALQ6</accession>
<gene>
    <name evidence="2" type="ORF">MPOL1434_LOCUS4632</name>
</gene>
<dbReference type="SMART" id="SM00587">
    <property type="entry name" value="CHK"/>
    <property type="match status" value="1"/>
</dbReference>
<dbReference type="InterPro" id="IPR011009">
    <property type="entry name" value="Kinase-like_dom_sf"/>
</dbReference>
<name>A0A7S0ALQ6_9STRA</name>
<reference evidence="2" key="1">
    <citation type="submission" date="2021-01" db="EMBL/GenBank/DDBJ databases">
        <authorList>
            <person name="Corre E."/>
            <person name="Pelletier E."/>
            <person name="Niang G."/>
            <person name="Scheremetjew M."/>
            <person name="Finn R."/>
            <person name="Kale V."/>
            <person name="Holt S."/>
            <person name="Cochrane G."/>
            <person name="Meng A."/>
            <person name="Brown T."/>
            <person name="Cohen L."/>
        </authorList>
    </citation>
    <scope>NUCLEOTIDE SEQUENCE</scope>
    <source>
        <strain evidence="2">CCMP3303</strain>
    </source>
</reference>
<sequence length="413" mass="47174">MADITTSPMPTWLDGSHISPEWMNKVANLGPCSSCSAVDISNETRKADVHAKDGATLRVIIHGKDTTAAQQKPLIIKQVPDQGLGLSKRLGLAREALFYHHFSYELPRESTPIIHYSYGDFAKGEKCIIMEDVQDAVDSGILFGPGNPNNWNRDLPALISQAGWNNHDSPAPSSREVALLTFREIAKIHAVFWRNDKELLLTPDKTWLRGQEWLQGKGKDSWEASQDLVRNLWIAYLEAEKKSNEPIIQWNDNVRKAVEKAVANISWEAQLKRLNVDGYYTLVHGDFWPGNVLWMTKESDRIKLLDWEMVGLGSGPQDLGQYVISNMDPVERKGCERELIEAYHRELNNQSIDVPFEYCWREYQVGGVERWLWFLVYFLGNGMAEWAYFFHNQISAFMADHKLTADDITQPRP</sequence>
<feature type="domain" description="CHK kinase-like" evidence="1">
    <location>
        <begin position="158"/>
        <end position="353"/>
    </location>
</feature>
<dbReference type="Gene3D" id="3.90.1200.10">
    <property type="match status" value="1"/>
</dbReference>
<organism evidence="2">
    <name type="scientific">Minutocellus polymorphus</name>
    <dbReference type="NCBI Taxonomy" id="265543"/>
    <lineage>
        <taxon>Eukaryota</taxon>
        <taxon>Sar</taxon>
        <taxon>Stramenopiles</taxon>
        <taxon>Ochrophyta</taxon>
        <taxon>Bacillariophyta</taxon>
        <taxon>Mediophyceae</taxon>
        <taxon>Cymatosirophycidae</taxon>
        <taxon>Cymatosirales</taxon>
        <taxon>Cymatosiraceae</taxon>
        <taxon>Minutocellus</taxon>
    </lineage>
</organism>
<dbReference type="InterPro" id="IPR015897">
    <property type="entry name" value="CHK_kinase-like"/>
</dbReference>
<evidence type="ECO:0000313" key="2">
    <source>
        <dbReference type="EMBL" id="CAD8367836.1"/>
    </source>
</evidence>
<dbReference type="InterPro" id="IPR004119">
    <property type="entry name" value="EcKL"/>
</dbReference>
<dbReference type="PANTHER" id="PTHR11012">
    <property type="entry name" value="PROTEIN KINASE-LIKE DOMAIN-CONTAINING"/>
    <property type="match status" value="1"/>
</dbReference>
<evidence type="ECO:0000259" key="1">
    <source>
        <dbReference type="SMART" id="SM00587"/>
    </source>
</evidence>
<dbReference type="Pfam" id="PF02958">
    <property type="entry name" value="EcKL"/>
    <property type="match status" value="1"/>
</dbReference>
<proteinExistence type="predicted"/>
<dbReference type="EMBL" id="HBEJ01007833">
    <property type="protein sequence ID" value="CAD8367836.1"/>
    <property type="molecule type" value="Transcribed_RNA"/>
</dbReference>